<evidence type="ECO:0000313" key="1">
    <source>
        <dbReference type="EMBL" id="MPM96649.1"/>
    </source>
</evidence>
<gene>
    <name evidence="1" type="ORF">SDC9_143814</name>
</gene>
<protein>
    <recommendedName>
        <fullName evidence="2">Methyltransferase</fullName>
    </recommendedName>
</protein>
<proteinExistence type="predicted"/>
<sequence length="101" mass="11984">MSNYAELILKYAQEDFSKPLNIDKSYFFDLKPIHQIVFPNPQVFDLERLKGDLVSYSYIPNEGDPKFSSMITEFENLFEKNNNNGLLNFDYETVLYYCKMK</sequence>
<organism evidence="1">
    <name type="scientific">bioreactor metagenome</name>
    <dbReference type="NCBI Taxonomy" id="1076179"/>
    <lineage>
        <taxon>unclassified sequences</taxon>
        <taxon>metagenomes</taxon>
        <taxon>ecological metagenomes</taxon>
    </lineage>
</organism>
<dbReference type="AlphaFoldDB" id="A0A645E533"/>
<comment type="caution">
    <text evidence="1">The sequence shown here is derived from an EMBL/GenBank/DDBJ whole genome shotgun (WGS) entry which is preliminary data.</text>
</comment>
<name>A0A645E533_9ZZZZ</name>
<accession>A0A645E533</accession>
<dbReference type="EMBL" id="VSSQ01043008">
    <property type="protein sequence ID" value="MPM96649.1"/>
    <property type="molecule type" value="Genomic_DNA"/>
</dbReference>
<reference evidence="1" key="1">
    <citation type="submission" date="2019-08" db="EMBL/GenBank/DDBJ databases">
        <authorList>
            <person name="Kucharzyk K."/>
            <person name="Murdoch R.W."/>
            <person name="Higgins S."/>
            <person name="Loffler F."/>
        </authorList>
    </citation>
    <scope>NUCLEOTIDE SEQUENCE</scope>
</reference>
<evidence type="ECO:0008006" key="2">
    <source>
        <dbReference type="Google" id="ProtNLM"/>
    </source>
</evidence>